<keyword evidence="4 6" id="KW-0472">Membrane</keyword>
<keyword evidence="9" id="KW-1185">Reference proteome</keyword>
<feature type="transmembrane region" description="Helical" evidence="6">
    <location>
        <begin position="140"/>
        <end position="160"/>
    </location>
</feature>
<keyword evidence="2 6" id="KW-0812">Transmembrane</keyword>
<reference evidence="8 9" key="1">
    <citation type="submission" date="2023-01" db="EMBL/GenBank/DDBJ databases">
        <title>Analysis of 21 Apiospora genomes using comparative genomics revels a genus with tremendous synthesis potential of carbohydrate active enzymes and secondary metabolites.</title>
        <authorList>
            <person name="Sorensen T."/>
        </authorList>
    </citation>
    <scope>NUCLEOTIDE SEQUENCE [LARGE SCALE GENOMIC DNA]</scope>
    <source>
        <strain evidence="8 9">CBS 20057</strain>
    </source>
</reference>
<proteinExistence type="inferred from homology"/>
<feature type="transmembrane region" description="Helical" evidence="6">
    <location>
        <begin position="181"/>
        <end position="207"/>
    </location>
</feature>
<evidence type="ECO:0000259" key="7">
    <source>
        <dbReference type="Pfam" id="PF20684"/>
    </source>
</evidence>
<dbReference type="InterPro" id="IPR052337">
    <property type="entry name" value="SAT4-like"/>
</dbReference>
<evidence type="ECO:0000313" key="9">
    <source>
        <dbReference type="Proteomes" id="UP001396898"/>
    </source>
</evidence>
<evidence type="ECO:0000256" key="5">
    <source>
        <dbReference type="ARBA" id="ARBA00038359"/>
    </source>
</evidence>
<feature type="transmembrane region" description="Helical" evidence="6">
    <location>
        <begin position="106"/>
        <end position="128"/>
    </location>
</feature>
<comment type="caution">
    <text evidence="8">The sequence shown here is derived from an EMBL/GenBank/DDBJ whole genome shotgun (WGS) entry which is preliminary data.</text>
</comment>
<name>A0ABR1SFN2_9PEZI</name>
<comment type="subcellular location">
    <subcellularLocation>
        <location evidence="1">Membrane</location>
        <topology evidence="1">Multi-pass membrane protein</topology>
    </subcellularLocation>
</comment>
<evidence type="ECO:0000256" key="1">
    <source>
        <dbReference type="ARBA" id="ARBA00004141"/>
    </source>
</evidence>
<accession>A0ABR1SFN2</accession>
<evidence type="ECO:0000256" key="3">
    <source>
        <dbReference type="ARBA" id="ARBA00022989"/>
    </source>
</evidence>
<dbReference type="Proteomes" id="UP001396898">
    <property type="component" value="Unassembled WGS sequence"/>
</dbReference>
<dbReference type="InterPro" id="IPR049326">
    <property type="entry name" value="Rhodopsin_dom_fungi"/>
</dbReference>
<dbReference type="PANTHER" id="PTHR33048:SF47">
    <property type="entry name" value="INTEGRAL MEMBRANE PROTEIN-RELATED"/>
    <property type="match status" value="1"/>
</dbReference>
<organism evidence="8 9">
    <name type="scientific">Apiospora marii</name>
    <dbReference type="NCBI Taxonomy" id="335849"/>
    <lineage>
        <taxon>Eukaryota</taxon>
        <taxon>Fungi</taxon>
        <taxon>Dikarya</taxon>
        <taxon>Ascomycota</taxon>
        <taxon>Pezizomycotina</taxon>
        <taxon>Sordariomycetes</taxon>
        <taxon>Xylariomycetidae</taxon>
        <taxon>Amphisphaeriales</taxon>
        <taxon>Apiosporaceae</taxon>
        <taxon>Apiospora</taxon>
    </lineage>
</organism>
<dbReference type="EMBL" id="JAQQWI010000006">
    <property type="protein sequence ID" value="KAK8033148.1"/>
    <property type="molecule type" value="Genomic_DNA"/>
</dbReference>
<protein>
    <recommendedName>
        <fullName evidence="7">Rhodopsin domain-containing protein</fullName>
    </recommendedName>
</protein>
<evidence type="ECO:0000256" key="4">
    <source>
        <dbReference type="ARBA" id="ARBA00023136"/>
    </source>
</evidence>
<feature type="domain" description="Rhodopsin" evidence="7">
    <location>
        <begin position="89"/>
        <end position="309"/>
    </location>
</feature>
<dbReference type="Pfam" id="PF20684">
    <property type="entry name" value="Fung_rhodopsin"/>
    <property type="match status" value="1"/>
</dbReference>
<evidence type="ECO:0000256" key="2">
    <source>
        <dbReference type="ARBA" id="ARBA00022692"/>
    </source>
</evidence>
<keyword evidence="3 6" id="KW-1133">Transmembrane helix</keyword>
<evidence type="ECO:0000313" key="8">
    <source>
        <dbReference type="EMBL" id="KAK8033148.1"/>
    </source>
</evidence>
<gene>
    <name evidence="8" type="ORF">PG991_002546</name>
</gene>
<feature type="transmembrane region" description="Helical" evidence="6">
    <location>
        <begin position="219"/>
        <end position="239"/>
    </location>
</feature>
<comment type="similarity">
    <text evidence="5">Belongs to the SAT4 family.</text>
</comment>
<feature type="transmembrane region" description="Helical" evidence="6">
    <location>
        <begin position="30"/>
        <end position="53"/>
    </location>
</feature>
<dbReference type="PANTHER" id="PTHR33048">
    <property type="entry name" value="PTH11-LIKE INTEGRAL MEMBRANE PROTEIN (AFU_ORTHOLOGUE AFUA_5G11245)"/>
    <property type="match status" value="1"/>
</dbReference>
<evidence type="ECO:0000256" key="6">
    <source>
        <dbReference type="SAM" id="Phobius"/>
    </source>
</evidence>
<sequence>MNVSFDGLSGGDRADIAYLQPPIALTGKSLGLVVITSLLLTGVTLVVALRVLARVLTRSFEPQGEIAWGYDDLLVVFGFVSNSLVPRRQDDELDDFIKIRALEYQFYWQVCIAFTILFARWAIVTTLFGLTKGTRLVPQLWFVFAFSAGVFIWNMGYDIATCEPISATWNPALGTCSHDRFLAGASGMLVSSAIAFALDISCVWIAWSVLQRYDFSRQARWAFFVIFGLAVYASIAPLARFQSFDAYDAPREELCKVCLWLPLLGCGTAVKGYELIGSNCTDKLHDVMIWSNIEGGVALIVISVPSLARISMGYFGEPSGALVRKHKPDAPGPDVGDPIQDTIKFYHAERLFVGDKGELPVGGHQSTKQDEQS</sequence>